<dbReference type="GO" id="GO:0044325">
    <property type="term" value="F:transmembrane transporter binding"/>
    <property type="evidence" value="ECO:0007669"/>
    <property type="project" value="TreeGrafter"/>
</dbReference>
<evidence type="ECO:0000256" key="1">
    <source>
        <dbReference type="ARBA" id="ARBA00010307"/>
    </source>
</evidence>
<evidence type="ECO:0000256" key="2">
    <source>
        <dbReference type="ARBA" id="ARBA00022448"/>
    </source>
</evidence>
<keyword evidence="2" id="KW-0813">Transport</keyword>
<dbReference type="Pfam" id="PF04603">
    <property type="entry name" value="Mog1"/>
    <property type="match status" value="1"/>
</dbReference>
<dbReference type="SUPFAM" id="SSF55724">
    <property type="entry name" value="Mog1p/PsbP-like"/>
    <property type="match status" value="1"/>
</dbReference>
<dbReference type="Gene3D" id="3.40.1000.10">
    <property type="entry name" value="Mog1/PsbP, alpha/beta/alpha sandwich"/>
    <property type="match status" value="1"/>
</dbReference>
<dbReference type="GO" id="GO:0005634">
    <property type="term" value="C:nucleus"/>
    <property type="evidence" value="ECO:0007669"/>
    <property type="project" value="TreeGrafter"/>
</dbReference>
<proteinExistence type="inferred from homology"/>
<reference evidence="4 5" key="1">
    <citation type="submission" date="2024-01" db="EMBL/GenBank/DDBJ databases">
        <title>The genome of the rayed Mediterranean limpet Patella caerulea (Linnaeus, 1758).</title>
        <authorList>
            <person name="Anh-Thu Weber A."/>
            <person name="Halstead-Nussloch G."/>
        </authorList>
    </citation>
    <scope>NUCLEOTIDE SEQUENCE [LARGE SCALE GENOMIC DNA]</scope>
    <source>
        <strain evidence="4">AATW-2023a</strain>
        <tissue evidence="4">Whole specimen</tissue>
    </source>
</reference>
<keyword evidence="3" id="KW-0653">Protein transport</keyword>
<comment type="similarity">
    <text evidence="1">Belongs to the MOG1 family.</text>
</comment>
<organism evidence="4 5">
    <name type="scientific">Patella caerulea</name>
    <name type="common">Rayed Mediterranean limpet</name>
    <dbReference type="NCBI Taxonomy" id="87958"/>
    <lineage>
        <taxon>Eukaryota</taxon>
        <taxon>Metazoa</taxon>
        <taxon>Spiralia</taxon>
        <taxon>Lophotrochozoa</taxon>
        <taxon>Mollusca</taxon>
        <taxon>Gastropoda</taxon>
        <taxon>Patellogastropoda</taxon>
        <taxon>Patelloidea</taxon>
        <taxon>Patellidae</taxon>
        <taxon>Patella</taxon>
    </lineage>
</organism>
<protein>
    <recommendedName>
        <fullName evidence="6">Ran guanine nucleotide release factor</fullName>
    </recommendedName>
</protein>
<dbReference type="GO" id="GO:0031267">
    <property type="term" value="F:small GTPase binding"/>
    <property type="evidence" value="ECO:0007669"/>
    <property type="project" value="TreeGrafter"/>
</dbReference>
<dbReference type="EMBL" id="JAZGQO010000010">
    <property type="protein sequence ID" value="KAK6176313.1"/>
    <property type="molecule type" value="Genomic_DNA"/>
</dbReference>
<dbReference type="GO" id="GO:0005085">
    <property type="term" value="F:guanyl-nucleotide exchange factor activity"/>
    <property type="evidence" value="ECO:0007669"/>
    <property type="project" value="TreeGrafter"/>
</dbReference>
<dbReference type="InterPro" id="IPR016123">
    <property type="entry name" value="Mog1/PsbP_a/b/a-sand"/>
</dbReference>
<dbReference type="AlphaFoldDB" id="A0AAN8JID5"/>
<evidence type="ECO:0008006" key="6">
    <source>
        <dbReference type="Google" id="ProtNLM"/>
    </source>
</evidence>
<dbReference type="PANTHER" id="PTHR15837:SF0">
    <property type="entry name" value="RAN GUANINE NUCLEOTIDE RELEASE FACTOR"/>
    <property type="match status" value="1"/>
</dbReference>
<name>A0AAN8JID5_PATCE</name>
<accession>A0AAN8JID5</accession>
<dbReference type="InterPro" id="IPR007681">
    <property type="entry name" value="Mog1"/>
</dbReference>
<evidence type="ECO:0000313" key="5">
    <source>
        <dbReference type="Proteomes" id="UP001347796"/>
    </source>
</evidence>
<keyword evidence="5" id="KW-1185">Reference proteome</keyword>
<evidence type="ECO:0000313" key="4">
    <source>
        <dbReference type="EMBL" id="KAK6176313.1"/>
    </source>
</evidence>
<dbReference type="GO" id="GO:0017080">
    <property type="term" value="F:sodium channel regulator activity"/>
    <property type="evidence" value="ECO:0007669"/>
    <property type="project" value="TreeGrafter"/>
</dbReference>
<evidence type="ECO:0000256" key="3">
    <source>
        <dbReference type="ARBA" id="ARBA00022927"/>
    </source>
</evidence>
<comment type="caution">
    <text evidence="4">The sequence shown here is derived from an EMBL/GenBank/DDBJ whole genome shotgun (WGS) entry which is preliminary data.</text>
</comment>
<dbReference type="Proteomes" id="UP001347796">
    <property type="component" value="Unassembled WGS sequence"/>
</dbReference>
<dbReference type="PANTHER" id="PTHR15837">
    <property type="entry name" value="RAN GUANINE NUCLEOTIDE RELEASE FACTOR"/>
    <property type="match status" value="1"/>
</dbReference>
<dbReference type="GO" id="GO:0006606">
    <property type="term" value="P:protein import into nucleus"/>
    <property type="evidence" value="ECO:0007669"/>
    <property type="project" value="TreeGrafter"/>
</dbReference>
<sequence length="189" mass="21302">MNYSQTEQKLYGGAMSVVLPPQFVDVSCFREIPDNQEVFANSLTDQSIIVDILEYITEPDQQAIQSHFQEVADSNGASNNEITKIISVNEIPKDEISMPECEKVYYILGQQQVAKYNETAKNIINLHLGLFRLPMYTTDILVTFNDPINISPESSSHKPVPTSATRWTDSDFKHIIKSLQILDTGLFGQ</sequence>
<gene>
    <name evidence="4" type="ORF">SNE40_014618</name>
</gene>
<dbReference type="GO" id="GO:0042391">
    <property type="term" value="P:regulation of membrane potential"/>
    <property type="evidence" value="ECO:0007669"/>
    <property type="project" value="TreeGrafter"/>
</dbReference>